<dbReference type="PANTHER" id="PTHR24171">
    <property type="entry name" value="ANKYRIN REPEAT DOMAIN-CONTAINING PROTEIN 39-RELATED"/>
    <property type="match status" value="1"/>
</dbReference>
<feature type="repeat" description="ANK" evidence="3">
    <location>
        <begin position="101"/>
        <end position="133"/>
    </location>
</feature>
<proteinExistence type="predicted"/>
<dbReference type="Pfam" id="PF12796">
    <property type="entry name" value="Ank_2"/>
    <property type="match status" value="1"/>
</dbReference>
<feature type="repeat" description="ANK" evidence="3">
    <location>
        <begin position="168"/>
        <end position="200"/>
    </location>
</feature>
<dbReference type="Gene3D" id="1.25.40.20">
    <property type="entry name" value="Ankyrin repeat-containing domain"/>
    <property type="match status" value="3"/>
</dbReference>
<evidence type="ECO:0000256" key="1">
    <source>
        <dbReference type="ARBA" id="ARBA00022737"/>
    </source>
</evidence>
<comment type="caution">
    <text evidence="4">The sequence shown here is derived from an EMBL/GenBank/DDBJ whole genome shotgun (WGS) entry which is preliminary data.</text>
</comment>
<dbReference type="SUPFAM" id="SSF48403">
    <property type="entry name" value="Ankyrin repeat"/>
    <property type="match status" value="1"/>
</dbReference>
<name>A0AAD5DX05_9CHLO</name>
<dbReference type="SMART" id="SM00248">
    <property type="entry name" value="ANK"/>
    <property type="match status" value="8"/>
</dbReference>
<evidence type="ECO:0000313" key="4">
    <source>
        <dbReference type="EMBL" id="KAI7846002.1"/>
    </source>
</evidence>
<feature type="repeat" description="ANK" evidence="3">
    <location>
        <begin position="35"/>
        <end position="67"/>
    </location>
</feature>
<dbReference type="Pfam" id="PF00023">
    <property type="entry name" value="Ank"/>
    <property type="match status" value="2"/>
</dbReference>
<dbReference type="Proteomes" id="UP001205105">
    <property type="component" value="Unassembled WGS sequence"/>
</dbReference>
<protein>
    <submittedName>
        <fullName evidence="4">Uncharacterized protein</fullName>
    </submittedName>
</protein>
<dbReference type="AlphaFoldDB" id="A0AAD5DX05"/>
<dbReference type="PROSITE" id="PS50088">
    <property type="entry name" value="ANK_REPEAT"/>
    <property type="match status" value="4"/>
</dbReference>
<sequence length="289" mass="28717">MSSSAELLKAATKGDARTVKRLLQAGGLPNAKGAHGNTALHLAAAGGHTGCIKALLDSRATADVHAADGCTPLHRAAANGHGEACAALLAGGASPDAVTPKRVTPLLMACEAGHASAVAALMAGGASADAKNPAGATPAQLAIAAGHAAAVAALVAGGLDPNSRLPDSGLSLLEAAAHHGRGEVITALIRGGADVDATNGKGDNALHKLVQSWKDSKMLPNGKMDGNTERYSAAAQALLDGGADPWSLNYAGKSAITLAADRGNTRLQQLFVKAVPCPRECLGCLLLLL</sequence>
<dbReference type="PROSITE" id="PS50297">
    <property type="entry name" value="ANK_REP_REGION"/>
    <property type="match status" value="3"/>
</dbReference>
<gene>
    <name evidence="4" type="ORF">COHA_000543</name>
</gene>
<accession>A0AAD5DX05</accession>
<keyword evidence="1" id="KW-0677">Repeat</keyword>
<keyword evidence="5" id="KW-1185">Reference proteome</keyword>
<organism evidence="4 5">
    <name type="scientific">Chlorella ohadii</name>
    <dbReference type="NCBI Taxonomy" id="2649997"/>
    <lineage>
        <taxon>Eukaryota</taxon>
        <taxon>Viridiplantae</taxon>
        <taxon>Chlorophyta</taxon>
        <taxon>core chlorophytes</taxon>
        <taxon>Trebouxiophyceae</taxon>
        <taxon>Chlorellales</taxon>
        <taxon>Chlorellaceae</taxon>
        <taxon>Chlorella clade</taxon>
        <taxon>Chlorella</taxon>
    </lineage>
</organism>
<dbReference type="EMBL" id="JADXDR010000011">
    <property type="protein sequence ID" value="KAI7846002.1"/>
    <property type="molecule type" value="Genomic_DNA"/>
</dbReference>
<dbReference type="InterPro" id="IPR036770">
    <property type="entry name" value="Ankyrin_rpt-contain_sf"/>
</dbReference>
<reference evidence="4" key="1">
    <citation type="submission" date="2020-11" db="EMBL/GenBank/DDBJ databases">
        <title>Chlorella ohadii genome sequencing and assembly.</title>
        <authorList>
            <person name="Murik O."/>
            <person name="Treves H."/>
            <person name="Kedem I."/>
            <person name="Shotland Y."/>
            <person name="Kaplan A."/>
        </authorList>
    </citation>
    <scope>NUCLEOTIDE SEQUENCE</scope>
    <source>
        <strain evidence="4">1</strain>
    </source>
</reference>
<evidence type="ECO:0000256" key="2">
    <source>
        <dbReference type="ARBA" id="ARBA00023043"/>
    </source>
</evidence>
<keyword evidence="2 3" id="KW-0040">ANK repeat</keyword>
<evidence type="ECO:0000313" key="5">
    <source>
        <dbReference type="Proteomes" id="UP001205105"/>
    </source>
</evidence>
<dbReference type="InterPro" id="IPR002110">
    <property type="entry name" value="Ankyrin_rpt"/>
</dbReference>
<feature type="repeat" description="ANK" evidence="3">
    <location>
        <begin position="68"/>
        <end position="100"/>
    </location>
</feature>
<dbReference type="PRINTS" id="PR01415">
    <property type="entry name" value="ANKYRIN"/>
</dbReference>
<evidence type="ECO:0000256" key="3">
    <source>
        <dbReference type="PROSITE-ProRule" id="PRU00023"/>
    </source>
</evidence>